<geneLocation type="mitochondrion" evidence="2"/>
<reference evidence="2" key="1">
    <citation type="journal article" date="2019" name="Int. J. Biol. Macromol.">
        <title>Characterization and comparative analysis of six complete mitochondrial genomes from ectomycorrhizal fungi of the Lactarius genus and phylogenetic analysis of the Agaricomycetes.</title>
        <authorList>
            <person name="Li Q."/>
            <person name="Wang Q."/>
            <person name="Jin X."/>
            <person name="Chen Z."/>
            <person name="Xiong C."/>
            <person name="Li P."/>
            <person name="Liu Q."/>
            <person name="Huang W."/>
        </authorList>
    </citation>
    <scope>NUCLEOTIDE SEQUENCE</scope>
</reference>
<keyword evidence="1" id="KW-0812">Transmembrane</keyword>
<dbReference type="GeneID" id="37500667"/>
<accession>A0A2Z4M939</accession>
<keyword evidence="1" id="KW-0472">Membrane</keyword>
<keyword evidence="1" id="KW-1133">Transmembrane helix</keyword>
<feature type="transmembrane region" description="Helical" evidence="1">
    <location>
        <begin position="7"/>
        <end position="26"/>
    </location>
</feature>
<evidence type="ECO:0000256" key="1">
    <source>
        <dbReference type="SAM" id="Phobius"/>
    </source>
</evidence>
<evidence type="ECO:0000313" key="2">
    <source>
        <dbReference type="EMBL" id="AWX53026.1"/>
    </source>
</evidence>
<name>A0A2Z4M939_9AGAM</name>
<proteinExistence type="predicted"/>
<keyword evidence="2" id="KW-0496">Mitochondrion</keyword>
<gene>
    <name evidence="2" type="primary">orf192</name>
</gene>
<protein>
    <submittedName>
        <fullName evidence="2">Uncharacterized protein</fullName>
    </submittedName>
</protein>
<organism evidence="2">
    <name type="scientific">Lactifluus piperatus</name>
    <dbReference type="NCBI Taxonomy" id="71966"/>
    <lineage>
        <taxon>Eukaryota</taxon>
        <taxon>Fungi</taxon>
        <taxon>Dikarya</taxon>
        <taxon>Basidiomycota</taxon>
        <taxon>Agaricomycotina</taxon>
        <taxon>Agaricomycetes</taxon>
        <taxon>Russulales</taxon>
        <taxon>Russulaceae</taxon>
        <taxon>Lactifluus</taxon>
    </lineage>
</organism>
<dbReference type="AlphaFoldDB" id="A0A2Z4M939"/>
<dbReference type="RefSeq" id="YP_009498240.1">
    <property type="nucleotide sequence ID" value="NC_038056.1"/>
</dbReference>
<dbReference type="EMBL" id="MH319479">
    <property type="protein sequence ID" value="AWX53026.1"/>
    <property type="molecule type" value="Genomic_DNA"/>
</dbReference>
<sequence>MSQQTQTILLVTIFSSIGILTTYVVVKSIIKCTRVPMNVLERGTQDIELQSLDLDYVEPSSGYNQVDLINSNYSFYERISSYIDKWINENTFSRSLGNKEWIFKNNEQILFKGEKSCKFIQPLVKTETLINKSITMEIETFIKDEIHVPYCISWYHGENSFSYYFTDFKNSDSMISKAILDIMIKKYDKIKN</sequence>